<comment type="caution">
    <text evidence="2">The sequence shown here is derived from an EMBL/GenBank/DDBJ whole genome shotgun (WGS) entry which is preliminary data.</text>
</comment>
<gene>
    <name evidence="2" type="ORF">GRF29_213g309590</name>
</gene>
<evidence type="ECO:0000313" key="2">
    <source>
        <dbReference type="EMBL" id="KAK3200901.1"/>
    </source>
</evidence>
<dbReference type="Pfam" id="PF13847">
    <property type="entry name" value="Methyltransf_31"/>
    <property type="match status" value="1"/>
</dbReference>
<sequence length="291" mass="31568">MPPSFSTPYVNALQTFYNTVGKSYNNMTSKVHAGGPERLIAAAGPAISPGSSILDLATGTGKVALLAAQKVGPSGHILGIDISSTFVDIAREEAAKQGVASRVEFLHRDVTRLDLPAEKYAPRWADAVTCGSAIMMFPEPKKMLGVLATEVLKPGGVLVADAWGPVVPAKVFLDVAVPRGFVPTMDPRWLSEADGMFERLFEGTEFDLVRVEREGESEARFDVGTEEKIEALWKSMSVDQTWLNFGLEKLDEGTVLEIKKAWIEELKKYTNDEGSVVAKVGQWIAVAALKE</sequence>
<dbReference type="PANTHER" id="PTHR43591:SF24">
    <property type="entry name" value="2-METHOXY-6-POLYPRENYL-1,4-BENZOQUINOL METHYLASE, MITOCHONDRIAL"/>
    <property type="match status" value="1"/>
</dbReference>
<dbReference type="SUPFAM" id="SSF53335">
    <property type="entry name" value="S-adenosyl-L-methionine-dependent methyltransferases"/>
    <property type="match status" value="1"/>
</dbReference>
<name>A0AAN6RCU7_9PLEO</name>
<dbReference type="InterPro" id="IPR025714">
    <property type="entry name" value="Methyltranfer_dom"/>
</dbReference>
<organism evidence="2 3">
    <name type="scientific">Pseudopithomyces chartarum</name>
    <dbReference type="NCBI Taxonomy" id="1892770"/>
    <lineage>
        <taxon>Eukaryota</taxon>
        <taxon>Fungi</taxon>
        <taxon>Dikarya</taxon>
        <taxon>Ascomycota</taxon>
        <taxon>Pezizomycotina</taxon>
        <taxon>Dothideomycetes</taxon>
        <taxon>Pleosporomycetidae</taxon>
        <taxon>Pleosporales</taxon>
        <taxon>Massarineae</taxon>
        <taxon>Didymosphaeriaceae</taxon>
        <taxon>Pseudopithomyces</taxon>
    </lineage>
</organism>
<feature type="domain" description="Methyltransferase" evidence="1">
    <location>
        <begin position="48"/>
        <end position="160"/>
    </location>
</feature>
<dbReference type="Proteomes" id="UP001280581">
    <property type="component" value="Unassembled WGS sequence"/>
</dbReference>
<dbReference type="GO" id="GO:0008168">
    <property type="term" value="F:methyltransferase activity"/>
    <property type="evidence" value="ECO:0007669"/>
    <property type="project" value="TreeGrafter"/>
</dbReference>
<dbReference type="Gene3D" id="3.40.50.150">
    <property type="entry name" value="Vaccinia Virus protein VP39"/>
    <property type="match status" value="1"/>
</dbReference>
<dbReference type="AlphaFoldDB" id="A0AAN6RCU7"/>
<accession>A0AAN6RCU7</accession>
<dbReference type="PANTHER" id="PTHR43591">
    <property type="entry name" value="METHYLTRANSFERASE"/>
    <property type="match status" value="1"/>
</dbReference>
<keyword evidence="3" id="KW-1185">Reference proteome</keyword>
<dbReference type="CDD" id="cd02440">
    <property type="entry name" value="AdoMet_MTases"/>
    <property type="match status" value="1"/>
</dbReference>
<dbReference type="EMBL" id="WVTA01000017">
    <property type="protein sequence ID" value="KAK3200901.1"/>
    <property type="molecule type" value="Genomic_DNA"/>
</dbReference>
<proteinExistence type="predicted"/>
<reference evidence="2 3" key="1">
    <citation type="submission" date="2021-02" db="EMBL/GenBank/DDBJ databases">
        <title>Genome assembly of Pseudopithomyces chartarum.</title>
        <authorList>
            <person name="Jauregui R."/>
            <person name="Singh J."/>
            <person name="Voisey C."/>
        </authorList>
    </citation>
    <scope>NUCLEOTIDE SEQUENCE [LARGE SCALE GENOMIC DNA]</scope>
    <source>
        <strain evidence="2 3">AGR01</strain>
    </source>
</reference>
<evidence type="ECO:0000313" key="3">
    <source>
        <dbReference type="Proteomes" id="UP001280581"/>
    </source>
</evidence>
<evidence type="ECO:0000259" key="1">
    <source>
        <dbReference type="Pfam" id="PF13847"/>
    </source>
</evidence>
<dbReference type="InterPro" id="IPR029063">
    <property type="entry name" value="SAM-dependent_MTases_sf"/>
</dbReference>
<protein>
    <recommendedName>
        <fullName evidence="1">Methyltransferase domain-containing protein</fullName>
    </recommendedName>
</protein>